<name>A0A542YMT4_9MICO</name>
<dbReference type="AlphaFoldDB" id="A0A542YMT4"/>
<dbReference type="PANTHER" id="PTHR23028:SF53">
    <property type="entry name" value="ACYL_TRANSF_3 DOMAIN-CONTAINING PROTEIN"/>
    <property type="match status" value="1"/>
</dbReference>
<comment type="caution">
    <text evidence="5">The sequence shown here is derived from an EMBL/GenBank/DDBJ whole genome shotgun (WGS) entry which is preliminary data.</text>
</comment>
<feature type="transmembrane region" description="Helical" evidence="2">
    <location>
        <begin position="342"/>
        <end position="362"/>
    </location>
</feature>
<feature type="transmembrane region" description="Helical" evidence="2">
    <location>
        <begin position="275"/>
        <end position="296"/>
    </location>
</feature>
<dbReference type="InterPro" id="IPR043968">
    <property type="entry name" value="SGNH"/>
</dbReference>
<feature type="domain" description="SGNH" evidence="4">
    <location>
        <begin position="493"/>
        <end position="722"/>
    </location>
</feature>
<dbReference type="PANTHER" id="PTHR23028">
    <property type="entry name" value="ACETYLTRANSFERASE"/>
    <property type="match status" value="1"/>
</dbReference>
<dbReference type="Pfam" id="PF01757">
    <property type="entry name" value="Acyl_transf_3"/>
    <property type="match status" value="1"/>
</dbReference>
<proteinExistence type="predicted"/>
<feature type="region of interest" description="Disordered" evidence="1">
    <location>
        <begin position="408"/>
        <end position="467"/>
    </location>
</feature>
<evidence type="ECO:0000256" key="1">
    <source>
        <dbReference type="SAM" id="MobiDB-lite"/>
    </source>
</evidence>
<feature type="transmembrane region" description="Helical" evidence="2">
    <location>
        <begin position="382"/>
        <end position="402"/>
    </location>
</feature>
<feature type="transmembrane region" description="Helical" evidence="2">
    <location>
        <begin position="303"/>
        <end position="322"/>
    </location>
</feature>
<reference evidence="5 6" key="1">
    <citation type="submission" date="2019-06" db="EMBL/GenBank/DDBJ databases">
        <title>Sequencing the genomes of 1000 actinobacteria strains.</title>
        <authorList>
            <person name="Klenk H.-P."/>
        </authorList>
    </citation>
    <scope>NUCLEOTIDE SEQUENCE [LARGE SCALE GENOMIC DNA]</scope>
    <source>
        <strain evidence="5 6">DSM 12335</strain>
    </source>
</reference>
<accession>A0A542YMT4</accession>
<keyword evidence="2" id="KW-0472">Membrane</keyword>
<evidence type="ECO:0000313" key="5">
    <source>
        <dbReference type="EMBL" id="TQL49406.1"/>
    </source>
</evidence>
<dbReference type="Proteomes" id="UP000319516">
    <property type="component" value="Unassembled WGS sequence"/>
</dbReference>
<dbReference type="Pfam" id="PF19040">
    <property type="entry name" value="SGNH"/>
    <property type="match status" value="1"/>
</dbReference>
<feature type="transmembrane region" description="Helical" evidence="2">
    <location>
        <begin position="250"/>
        <end position="269"/>
    </location>
</feature>
<feature type="transmembrane region" description="Helical" evidence="2">
    <location>
        <begin position="76"/>
        <end position="95"/>
    </location>
</feature>
<evidence type="ECO:0000313" key="6">
    <source>
        <dbReference type="Proteomes" id="UP000319516"/>
    </source>
</evidence>
<dbReference type="GO" id="GO:0009103">
    <property type="term" value="P:lipopolysaccharide biosynthetic process"/>
    <property type="evidence" value="ECO:0007669"/>
    <property type="project" value="TreeGrafter"/>
</dbReference>
<evidence type="ECO:0000256" key="2">
    <source>
        <dbReference type="SAM" id="Phobius"/>
    </source>
</evidence>
<gene>
    <name evidence="5" type="ORF">FB467_0476</name>
</gene>
<keyword evidence="2" id="KW-0812">Transmembrane</keyword>
<dbReference type="InterPro" id="IPR002656">
    <property type="entry name" value="Acyl_transf_3_dom"/>
</dbReference>
<keyword evidence="6" id="KW-1185">Reference proteome</keyword>
<sequence>MTGSRFRRDVEGLRALAVILVLLHHTGLAVPSGGFLGVDVFFVVSGFVITMQLLREVDAEGRVSLLRFYGRRAKRLLPAAAVVLVVTAVAAWLMVSRVRWESIAGDIAASALYVVNWVFAARSVDYLAEDVDPSPVLHFWSLAVEEQFYIVWPLVILGLVWLARRRQRRIRDRAVRSGLHRSVSDRPGRAALALGMAGLIVLPSLAWSLYYTAQSPEQAFFVTPTRLWELGVGALVAIGAGAWERCWQWVGGLLGWVGLAAVIGSALVVDTGTAWPGWAALVPVLGTAAVIVGGFNAAPWGPLAVLGLGPAVWVGGLSYSLYLWHWPALRIAEWQWGELTPWAGLAVVLASVLPAWLSYRLVERPIRYAEGLRTSPRFALSVGLNASLAGLLSGVLLGLAAASSVPSPGTAQVQPGNLDGSGRGTTGSAVLGAELGSSGPGDPGGGTAGGDVEADPGPVPPSAEDVASEPLVDQLTPDPVVAVEDGPPQLEGCLLAADEVDLRDCTAGDPDGDTDIALVGDSKAGQWLPALDAIGRENGWRIRVYTKSACAFTDAMTSSQGEPYETCREWGQAVFEELSGPARPDVLITSSVRGTARGADDADTANGIVEGFVGYWQPLIDGGTTVVALSDTPQPGGIGPVYECVAEHPEDFELACSWPYETSAGSTVLREAVDRIPQGAHFVDMDPWVCPDGTCIGVYRNVLTYRAGSHITATYVMVLAEPLAEFLVPLIEDPEVSRR</sequence>
<evidence type="ECO:0000259" key="3">
    <source>
        <dbReference type="Pfam" id="PF01757"/>
    </source>
</evidence>
<dbReference type="InterPro" id="IPR050879">
    <property type="entry name" value="Acyltransferase_3"/>
</dbReference>
<dbReference type="EMBL" id="VFOP01000001">
    <property type="protein sequence ID" value="TQL49406.1"/>
    <property type="molecule type" value="Genomic_DNA"/>
</dbReference>
<dbReference type="GO" id="GO:0016020">
    <property type="term" value="C:membrane"/>
    <property type="evidence" value="ECO:0007669"/>
    <property type="project" value="TreeGrafter"/>
</dbReference>
<feature type="transmembrane region" description="Helical" evidence="2">
    <location>
        <begin position="190"/>
        <end position="213"/>
    </location>
</feature>
<protein>
    <submittedName>
        <fullName evidence="5">Peptidoglycan/LPS O-acetylase OafA/YrhL</fullName>
    </submittedName>
</protein>
<feature type="transmembrane region" description="Helical" evidence="2">
    <location>
        <begin position="147"/>
        <end position="163"/>
    </location>
</feature>
<feature type="compositionally biased region" description="Gly residues" evidence="1">
    <location>
        <begin position="438"/>
        <end position="449"/>
    </location>
</feature>
<organism evidence="5 6">
    <name type="scientific">Ornithinicoccus hortensis</name>
    <dbReference type="NCBI Taxonomy" id="82346"/>
    <lineage>
        <taxon>Bacteria</taxon>
        <taxon>Bacillati</taxon>
        <taxon>Actinomycetota</taxon>
        <taxon>Actinomycetes</taxon>
        <taxon>Micrococcales</taxon>
        <taxon>Intrasporangiaceae</taxon>
        <taxon>Ornithinicoccus</taxon>
    </lineage>
</organism>
<keyword evidence="2" id="KW-1133">Transmembrane helix</keyword>
<feature type="transmembrane region" description="Helical" evidence="2">
    <location>
        <begin position="225"/>
        <end position="243"/>
    </location>
</feature>
<dbReference type="GO" id="GO:0016747">
    <property type="term" value="F:acyltransferase activity, transferring groups other than amino-acyl groups"/>
    <property type="evidence" value="ECO:0007669"/>
    <property type="project" value="InterPro"/>
</dbReference>
<feature type="domain" description="Acyltransferase 3" evidence="3">
    <location>
        <begin position="9"/>
        <end position="359"/>
    </location>
</feature>
<evidence type="ECO:0000259" key="4">
    <source>
        <dbReference type="Pfam" id="PF19040"/>
    </source>
</evidence>